<evidence type="ECO:0000313" key="3">
    <source>
        <dbReference type="Proteomes" id="UP000051749"/>
    </source>
</evidence>
<evidence type="ECO:0000256" key="1">
    <source>
        <dbReference type="SAM" id="Phobius"/>
    </source>
</evidence>
<feature type="transmembrane region" description="Helical" evidence="1">
    <location>
        <begin position="165"/>
        <end position="189"/>
    </location>
</feature>
<dbReference type="Proteomes" id="UP000051749">
    <property type="component" value="Unassembled WGS sequence"/>
</dbReference>
<feature type="transmembrane region" description="Helical" evidence="1">
    <location>
        <begin position="17"/>
        <end position="37"/>
    </location>
</feature>
<keyword evidence="1" id="KW-1133">Transmembrane helix</keyword>
<dbReference type="EMBL" id="JQBY01000032">
    <property type="protein sequence ID" value="KRN81335.1"/>
    <property type="molecule type" value="Genomic_DNA"/>
</dbReference>
<evidence type="ECO:0000313" key="2">
    <source>
        <dbReference type="EMBL" id="KRN81335.1"/>
    </source>
</evidence>
<sequence length="279" mass="32143">MWLQSFRKEIVMKLTRYNVFAVGIFYFAYGVWAYIVFMGEPPASDVGNSVEAGISFFYSIQGTYESVLLMLLPMICLPLFFANNLSQDRYTGFNKFLIYRLGSLQRYIRNFFIKTFVVTFTASLIWQCLLLLEINFLMAPIRMLRSSRFLRNSLGYIFSQNSYVNLFWFVLLTSIGWAIFICLVLAISLFIKNPYIFWGLGLIVGLLLFIVPTLLGNGLISYLFFLPILIMPGNQIIGSNIPSLSLYVQYTLTGIVYVSVTWGLIALFIRGKLYEENHQ</sequence>
<feature type="transmembrane region" description="Helical" evidence="1">
    <location>
        <begin position="195"/>
        <end position="215"/>
    </location>
</feature>
<accession>A0A0R2K4M5</accession>
<keyword evidence="1" id="KW-0472">Membrane</keyword>
<dbReference type="PATRIC" id="fig|319653.3.peg.1449"/>
<feature type="transmembrane region" description="Helical" evidence="1">
    <location>
        <begin position="247"/>
        <end position="269"/>
    </location>
</feature>
<name>A0A0R2K4M5_9LACO</name>
<dbReference type="AlphaFoldDB" id="A0A0R2K4M5"/>
<proteinExistence type="predicted"/>
<gene>
    <name evidence="2" type="ORF">IV87_GL001427</name>
</gene>
<dbReference type="STRING" id="319653.SAMN04487973_1286"/>
<reference evidence="2 3" key="1">
    <citation type="journal article" date="2015" name="Genome Announc.">
        <title>Expanding the biotechnology potential of lactobacilli through comparative genomics of 213 strains and associated genera.</title>
        <authorList>
            <person name="Sun Z."/>
            <person name="Harris H.M."/>
            <person name="McCann A."/>
            <person name="Guo C."/>
            <person name="Argimon S."/>
            <person name="Zhang W."/>
            <person name="Yang X."/>
            <person name="Jeffery I.B."/>
            <person name="Cooney J.C."/>
            <person name="Kagawa T.F."/>
            <person name="Liu W."/>
            <person name="Song Y."/>
            <person name="Salvetti E."/>
            <person name="Wrobel A."/>
            <person name="Rasinkangas P."/>
            <person name="Parkhill J."/>
            <person name="Rea M.C."/>
            <person name="O'Sullivan O."/>
            <person name="Ritari J."/>
            <person name="Douillard F.P."/>
            <person name="Paul Ross R."/>
            <person name="Yang R."/>
            <person name="Briner A.E."/>
            <person name="Felis G.E."/>
            <person name="de Vos W.M."/>
            <person name="Barrangou R."/>
            <person name="Klaenhammer T.R."/>
            <person name="Caufield P.W."/>
            <person name="Cui Y."/>
            <person name="Zhang H."/>
            <person name="O'Toole P.W."/>
        </authorList>
    </citation>
    <scope>NUCLEOTIDE SEQUENCE [LARGE SCALE GENOMIC DNA]</scope>
    <source>
        <strain evidence="2 3">DSM 22301</strain>
    </source>
</reference>
<keyword evidence="1" id="KW-0812">Transmembrane</keyword>
<comment type="caution">
    <text evidence="2">The sequence shown here is derived from an EMBL/GenBank/DDBJ whole genome shotgun (WGS) entry which is preliminary data.</text>
</comment>
<organism evidence="2 3">
    <name type="scientific">Pediococcus ethanolidurans</name>
    <dbReference type="NCBI Taxonomy" id="319653"/>
    <lineage>
        <taxon>Bacteria</taxon>
        <taxon>Bacillati</taxon>
        <taxon>Bacillota</taxon>
        <taxon>Bacilli</taxon>
        <taxon>Lactobacillales</taxon>
        <taxon>Lactobacillaceae</taxon>
        <taxon>Pediococcus</taxon>
    </lineage>
</organism>
<feature type="transmembrane region" description="Helical" evidence="1">
    <location>
        <begin position="67"/>
        <end position="85"/>
    </location>
</feature>
<evidence type="ECO:0008006" key="4">
    <source>
        <dbReference type="Google" id="ProtNLM"/>
    </source>
</evidence>
<feature type="transmembrane region" description="Helical" evidence="1">
    <location>
        <begin position="124"/>
        <end position="144"/>
    </location>
</feature>
<protein>
    <recommendedName>
        <fullName evidence="4">ABC-2 family transporter protein</fullName>
    </recommendedName>
</protein>